<sequence length="530" mass="61015">MDHMKKEECEIKAFDEEIARLQWIVADLEARRAVLAKRYDERRAAISGVRKLPIEILQSIFTQTYHPDTDAKDKRHQKNFSLYLCKTRIPNPSPIINLSQTSSHWRSVAKALPQLWTSILLDVTRLDIDVVPLIHTYLANSRGHPLRIRLNGCEPRLFQKEDVYGYKALRVLLKESMTRWAELHVDILHWDVITKHLGDTSTLDITFPALRTLRCLSDPLLHSGPPHWFWRAVQSAPKLDNVDVMYMPLLPCYSLPYRQLRSLIFAAAGGEHLLDRLASAPSLEVFEVHWFHMGAMFNDGAPPVPATVILPLLRTFAVHLTCSLMDFHTFFGRLELPSLERLRVESDRESVADHYTPPLSFLSALEHCSAHLKDLTLNLRWATMDKDWMSRILQVLPVLQRFSATFRGLEVPMHRASPCITHLLSRLVILPTDTRAVLTPKLEQLFIKELESLMNKEVLEMLLDVIESRSECTQREVVALSNVELSYQMNFVWQTQEQLSEAEILPASILSRIERLKDKKMSCTIQAIDT</sequence>
<keyword evidence="2" id="KW-1185">Reference proteome</keyword>
<comment type="caution">
    <text evidence="1">The sequence shown here is derived from an EMBL/GenBank/DDBJ whole genome shotgun (WGS) entry which is preliminary data.</text>
</comment>
<protein>
    <recommendedName>
        <fullName evidence="3">F-box domain-containing protein</fullName>
    </recommendedName>
</protein>
<gene>
    <name evidence="1" type="ORF">VNI00_001307</name>
</gene>
<proteinExistence type="predicted"/>
<organism evidence="1 2">
    <name type="scientific">Paramarasmius palmivorus</name>
    <dbReference type="NCBI Taxonomy" id="297713"/>
    <lineage>
        <taxon>Eukaryota</taxon>
        <taxon>Fungi</taxon>
        <taxon>Dikarya</taxon>
        <taxon>Basidiomycota</taxon>
        <taxon>Agaricomycotina</taxon>
        <taxon>Agaricomycetes</taxon>
        <taxon>Agaricomycetidae</taxon>
        <taxon>Agaricales</taxon>
        <taxon>Marasmiineae</taxon>
        <taxon>Marasmiaceae</taxon>
        <taxon>Paramarasmius</taxon>
    </lineage>
</organism>
<accession>A0AAW0E9C7</accession>
<evidence type="ECO:0000313" key="2">
    <source>
        <dbReference type="Proteomes" id="UP001383192"/>
    </source>
</evidence>
<reference evidence="1 2" key="1">
    <citation type="submission" date="2024-01" db="EMBL/GenBank/DDBJ databases">
        <title>A draft genome for a cacao thread blight-causing isolate of Paramarasmius palmivorus.</title>
        <authorList>
            <person name="Baruah I.K."/>
            <person name="Bukari Y."/>
            <person name="Amoako-Attah I."/>
            <person name="Meinhardt L.W."/>
            <person name="Bailey B.A."/>
            <person name="Cohen S.P."/>
        </authorList>
    </citation>
    <scope>NUCLEOTIDE SEQUENCE [LARGE SCALE GENOMIC DNA]</scope>
    <source>
        <strain evidence="1 2">GH-12</strain>
    </source>
</reference>
<name>A0AAW0E9C7_9AGAR</name>
<dbReference type="EMBL" id="JAYKXP010000003">
    <property type="protein sequence ID" value="KAK7060541.1"/>
    <property type="molecule type" value="Genomic_DNA"/>
</dbReference>
<evidence type="ECO:0000313" key="1">
    <source>
        <dbReference type="EMBL" id="KAK7060541.1"/>
    </source>
</evidence>
<dbReference type="AlphaFoldDB" id="A0AAW0E9C7"/>
<dbReference type="Proteomes" id="UP001383192">
    <property type="component" value="Unassembled WGS sequence"/>
</dbReference>
<evidence type="ECO:0008006" key="3">
    <source>
        <dbReference type="Google" id="ProtNLM"/>
    </source>
</evidence>